<protein>
    <recommendedName>
        <fullName evidence="5">Tetratricopeptide-like helical domain-containing protein</fullName>
    </recommendedName>
</protein>
<dbReference type="InterPro" id="IPR011990">
    <property type="entry name" value="TPR-like_helical_dom_sf"/>
</dbReference>
<evidence type="ECO:0008006" key="5">
    <source>
        <dbReference type="Google" id="ProtNLM"/>
    </source>
</evidence>
<proteinExistence type="predicted"/>
<evidence type="ECO:0000256" key="2">
    <source>
        <dbReference type="SAM" id="Phobius"/>
    </source>
</evidence>
<name>A0ABC8UBD7_9AQUA</name>
<evidence type="ECO:0000256" key="1">
    <source>
        <dbReference type="SAM" id="MobiDB-lite"/>
    </source>
</evidence>
<feature type="transmembrane region" description="Helical" evidence="2">
    <location>
        <begin position="99"/>
        <end position="116"/>
    </location>
</feature>
<dbReference type="EMBL" id="CAUOFW020007380">
    <property type="protein sequence ID" value="CAK9178987.1"/>
    <property type="molecule type" value="Genomic_DNA"/>
</dbReference>
<feature type="region of interest" description="Disordered" evidence="1">
    <location>
        <begin position="298"/>
        <end position="338"/>
    </location>
</feature>
<comment type="caution">
    <text evidence="3">The sequence shown here is derived from an EMBL/GenBank/DDBJ whole genome shotgun (WGS) entry which is preliminary data.</text>
</comment>
<evidence type="ECO:0000313" key="3">
    <source>
        <dbReference type="EMBL" id="CAK9178987.1"/>
    </source>
</evidence>
<dbReference type="SUPFAM" id="SSF48452">
    <property type="entry name" value="TPR-like"/>
    <property type="match status" value="1"/>
</dbReference>
<organism evidence="3 4">
    <name type="scientific">Ilex paraguariensis</name>
    <name type="common">yerba mate</name>
    <dbReference type="NCBI Taxonomy" id="185542"/>
    <lineage>
        <taxon>Eukaryota</taxon>
        <taxon>Viridiplantae</taxon>
        <taxon>Streptophyta</taxon>
        <taxon>Embryophyta</taxon>
        <taxon>Tracheophyta</taxon>
        <taxon>Spermatophyta</taxon>
        <taxon>Magnoliopsida</taxon>
        <taxon>eudicotyledons</taxon>
        <taxon>Gunneridae</taxon>
        <taxon>Pentapetalae</taxon>
        <taxon>asterids</taxon>
        <taxon>campanulids</taxon>
        <taxon>Aquifoliales</taxon>
        <taxon>Aquifoliaceae</taxon>
        <taxon>Ilex</taxon>
    </lineage>
</organism>
<dbReference type="AlphaFoldDB" id="A0ABC8UBD7"/>
<dbReference type="PANTHER" id="PTHR36888:SF2">
    <property type="entry name" value="TETRATRICOPEPTIDE REPEAT (TPR)-LIKE SUPERFAMILY PROTEIN"/>
    <property type="match status" value="1"/>
</dbReference>
<keyword evidence="4" id="KW-1185">Reference proteome</keyword>
<keyword evidence="2" id="KW-0812">Transmembrane</keyword>
<keyword evidence="2" id="KW-1133">Transmembrane helix</keyword>
<dbReference type="PANTHER" id="PTHR36888">
    <property type="entry name" value="TETRATRICOPEPTIDE-LIKE HELICAL DOMAIN-CONTAINING PROTEIN-RELATED"/>
    <property type="match status" value="1"/>
</dbReference>
<feature type="transmembrane region" description="Helical" evidence="2">
    <location>
        <begin position="122"/>
        <end position="140"/>
    </location>
</feature>
<accession>A0ABC8UBD7</accession>
<evidence type="ECO:0000313" key="4">
    <source>
        <dbReference type="Proteomes" id="UP001642360"/>
    </source>
</evidence>
<dbReference type="Proteomes" id="UP001642360">
    <property type="component" value="Unassembled WGS sequence"/>
</dbReference>
<dbReference type="Gene3D" id="1.25.40.10">
    <property type="entry name" value="Tetratricopeptide repeat domain"/>
    <property type="match status" value="1"/>
</dbReference>
<keyword evidence="2" id="KW-0472">Membrane</keyword>
<reference evidence="3 4" key="1">
    <citation type="submission" date="2024-02" db="EMBL/GenBank/DDBJ databases">
        <authorList>
            <person name="Vignale AGUSTIN F."/>
            <person name="Sosa J E."/>
            <person name="Modenutti C."/>
        </authorList>
    </citation>
    <scope>NUCLEOTIDE SEQUENCE [LARGE SCALE GENOMIC DNA]</scope>
</reference>
<gene>
    <name evidence="3" type="ORF">ILEXP_LOCUS48922</name>
</gene>
<sequence>MKTLISKPLIRHLNPQFLPQISVFRFPSLSRENSNFLTFSDRKWLCTPKSLSLCSATASSSLNYGGWDCPQLGADSVNSGESNQLHNFLHSLGIGDKKYIFMYLLGFVCALTVSRIRVWSIVIFPVCVVVFAVGFSIGFVKGGKLNELSSMVAKKRSKDENFRDSIEKLRNLVDMFNGFDVKVMKLKNDIKRSIDCNLITVSDLERYAKEMDSVGLFVLSAGNVVEDCIETILVENQEVERTSKQKSTKKRKEVDGTVTYMSQFVVDLFREKSAGSMPNKVKDFGESELTDMEVNGRRQGNILAPSNKERASNPMSNANIGNGSTGSGDIYSKADQRPDRTEVLLDRSRRMKEIAGNERMNLGVMDSSAERVLDNREYSYQSNRLRSINNQQFSRDMDHHNEVETWASHDDVLDSVDFSVSMKHMKSKASFSQEQMLRSTNGNFRESYNIEKNEKETYRSPMKEGVIADEPAQADRQSTYESDLGSIPSSGVSDDMEFNRYVMEANSFLKQARECWKHRGDEGQAENALQKSAKLLSRAIDLKPMSLLAVGQLGNTYLLHGELKLKISRELRSVLARSEPISVEKRRNVLSGLDDQVASKDNLASILVDVCEECEGLLVKAGRKYRLALSIDGNDMRALYNWGLALSFRAQLIADVGPEAALDADKVFLAAIDKFDAMMSKSNTYAPDALFRWAAALQERSYLRPRNSKEKVKLLQQAKRLYEDALDMDSNNPQVKEALSSCLSELNYRNY</sequence>
<feature type="compositionally biased region" description="Polar residues" evidence="1">
    <location>
        <begin position="313"/>
        <end position="322"/>
    </location>
</feature>